<evidence type="ECO:0000313" key="2">
    <source>
        <dbReference type="Proteomes" id="UP000653358"/>
    </source>
</evidence>
<dbReference type="GO" id="GO:0008168">
    <property type="term" value="F:methyltransferase activity"/>
    <property type="evidence" value="ECO:0007669"/>
    <property type="project" value="UniProtKB-KW"/>
</dbReference>
<sequence>MAGNGDTSKRLIDPCCGVGTVLLEGIWAGYDIIG</sequence>
<name>A0ABR6WQ39_9FIRM</name>
<dbReference type="Gene3D" id="3.40.50.150">
    <property type="entry name" value="Vaccinia Virus protein VP39"/>
    <property type="match status" value="1"/>
</dbReference>
<dbReference type="Proteomes" id="UP000653358">
    <property type="component" value="Unassembled WGS sequence"/>
</dbReference>
<keyword evidence="2" id="KW-1185">Reference proteome</keyword>
<keyword evidence="1" id="KW-0489">Methyltransferase</keyword>
<dbReference type="GO" id="GO:0032259">
    <property type="term" value="P:methylation"/>
    <property type="evidence" value="ECO:0007669"/>
    <property type="project" value="UniProtKB-KW"/>
</dbReference>
<dbReference type="InterPro" id="IPR029063">
    <property type="entry name" value="SAM-dependent_MTases_sf"/>
</dbReference>
<proteinExistence type="predicted"/>
<dbReference type="EMBL" id="WJBB01000041">
    <property type="protein sequence ID" value="MBC3798624.1"/>
    <property type="molecule type" value="Genomic_DNA"/>
</dbReference>
<comment type="caution">
    <text evidence="1">The sequence shown here is derived from an EMBL/GenBank/DDBJ whole genome shotgun (WGS) entry which is preliminary data.</text>
</comment>
<organism evidence="1 2">
    <name type="scientific">Acetobacterium tundrae</name>
    <dbReference type="NCBI Taxonomy" id="132932"/>
    <lineage>
        <taxon>Bacteria</taxon>
        <taxon>Bacillati</taxon>
        <taxon>Bacillota</taxon>
        <taxon>Clostridia</taxon>
        <taxon>Eubacteriales</taxon>
        <taxon>Eubacteriaceae</taxon>
        <taxon>Acetobacterium</taxon>
    </lineage>
</organism>
<reference evidence="1 2" key="1">
    <citation type="journal article" date="2020" name="mSystems">
        <title>Defining Genomic and Predicted Metabolic Features of the Acetobacterium Genus.</title>
        <authorList>
            <person name="Ross D.E."/>
            <person name="Marshall C.W."/>
            <person name="Gulliver D."/>
            <person name="May H.D."/>
            <person name="Norman R.S."/>
        </authorList>
    </citation>
    <scope>NUCLEOTIDE SEQUENCE [LARGE SCALE GENOMIC DNA]</scope>
    <source>
        <strain evidence="1 2">DSM 9173</strain>
    </source>
</reference>
<evidence type="ECO:0000313" key="1">
    <source>
        <dbReference type="EMBL" id="MBC3798624.1"/>
    </source>
</evidence>
<accession>A0ABR6WQ39</accession>
<keyword evidence="1" id="KW-0808">Transferase</keyword>
<gene>
    <name evidence="1" type="ORF">GH807_16525</name>
</gene>
<feature type="non-terminal residue" evidence="1">
    <location>
        <position position="34"/>
    </location>
</feature>
<protein>
    <submittedName>
        <fullName evidence="1">SAM-dependent methyltransferase</fullName>
    </submittedName>
</protein>